<dbReference type="Proteomes" id="UP000002523">
    <property type="component" value="Chromosome"/>
</dbReference>
<evidence type="ECO:0000259" key="2">
    <source>
        <dbReference type="Pfam" id="PF12113"/>
    </source>
</evidence>
<protein>
    <recommendedName>
        <fullName evidence="2">Sequence-variable mosaic (SVM) signal sequence domain-containing protein</fullName>
    </recommendedName>
</protein>
<dbReference type="AlphaFoldDB" id="Q6YRE5"/>
<accession>Q6YRE5</accession>
<feature type="coiled-coil region" evidence="1">
    <location>
        <begin position="154"/>
        <end position="181"/>
    </location>
</feature>
<dbReference type="Pfam" id="PF12113">
    <property type="entry name" value="SVM_signal"/>
    <property type="match status" value="1"/>
</dbReference>
<dbReference type="HOGENOM" id="CLU_1439732_0_0_14"/>
<sequence>MIKLQNQFKIISIYLFTFLGLLFMTNNYQVMAMDNNDGISENNSVVDNHIDEYNTFRNLLLTQGRISQQLINALFNHSSVTEINFLLNQIQQVHQQIITYQQRQLNNQEQMLRNFDNNMTRVQLEREYLLLTQEMISAINNTPLYASEEQINTLRNIQTRIDQNQRQINIIRNQIQNNQNQPNNHKKTLK</sequence>
<keyword evidence="1" id="KW-0175">Coiled coil</keyword>
<feature type="domain" description="Sequence-variable mosaic (SVM) signal sequence" evidence="2">
    <location>
        <begin position="1"/>
        <end position="33"/>
    </location>
</feature>
<dbReference type="KEGG" id="poy:PAM_070"/>
<name>Q6YRE5_ONYPE</name>
<dbReference type="EMBL" id="AP006628">
    <property type="protein sequence ID" value="BAD04155.1"/>
    <property type="molecule type" value="Genomic_DNA"/>
</dbReference>
<keyword evidence="4" id="KW-1185">Reference proteome</keyword>
<organism evidence="3 4">
    <name type="scientific">Onion yellows phytoplasma (strain OY-M)</name>
    <dbReference type="NCBI Taxonomy" id="262768"/>
    <lineage>
        <taxon>Bacteria</taxon>
        <taxon>Bacillati</taxon>
        <taxon>Mycoplasmatota</taxon>
        <taxon>Mollicutes</taxon>
        <taxon>Acholeplasmatales</taxon>
        <taxon>Acholeplasmataceae</taxon>
        <taxon>Candidatus Phytoplasma</taxon>
        <taxon>16SrI (Aster yellows group)</taxon>
    </lineage>
</organism>
<evidence type="ECO:0000256" key="1">
    <source>
        <dbReference type="SAM" id="Coils"/>
    </source>
</evidence>
<proteinExistence type="predicted"/>
<reference evidence="3 4" key="1">
    <citation type="journal article" date="2004" name="Nat. Genet.">
        <title>Reductive evolution suggested from the complete genome sequence of a plant-pathogenic phytoplasma.</title>
        <authorList>
            <person name="Oshima K."/>
            <person name="Kakizawa S."/>
            <person name="Nishigawa H."/>
            <person name="Jung H.-Y."/>
            <person name="Wei W."/>
            <person name="Suzuki S."/>
            <person name="Arashida R."/>
            <person name="Nakata D."/>
            <person name="Miyata S."/>
            <person name="Ugaki M."/>
            <person name="Namba S."/>
        </authorList>
    </citation>
    <scope>NUCLEOTIDE SEQUENCE [LARGE SCALE GENOMIC DNA]</scope>
    <source>
        <strain evidence="4">OY-M</strain>
    </source>
</reference>
<dbReference type="InterPro" id="IPR021970">
    <property type="entry name" value="SVM_signal"/>
</dbReference>
<gene>
    <name evidence="3" type="ordered locus">PAM_070</name>
</gene>
<evidence type="ECO:0000313" key="4">
    <source>
        <dbReference type="Proteomes" id="UP000002523"/>
    </source>
</evidence>
<evidence type="ECO:0000313" key="3">
    <source>
        <dbReference type="EMBL" id="BAD04155.1"/>
    </source>
</evidence>